<dbReference type="SUPFAM" id="SSF56219">
    <property type="entry name" value="DNase I-like"/>
    <property type="match status" value="1"/>
</dbReference>
<evidence type="ECO:0000259" key="1">
    <source>
        <dbReference type="Pfam" id="PF00078"/>
    </source>
</evidence>
<sequence>MFEKGGGARPEAQMRRFREVINDCGLQDVEFSGPPTTWKHGDTLERLDRCLVNQRAADLFPNLHELHLDVSASDHLALLIYSNRRHLEQESQTRFHRRFQFEVFWTKEEQCEKIILEQWLQDSTQIGVVTKLQRVAQALQSWNKNTVGHILRKIKMLNAKLQQYPFDNLEEGVQESRKLVLSDPRKYMDHEELMWKQKSRVCWLQDGDQNTKFLHGFAKARGRRNKILGVSDLNGNWQESAAGVQQAFIGYFEQLFATEGCNHMELVLDSIHRKVTDTMNCKLAQPFTQLEIEKALKQMPPDKAPGEDGFSAQFYQKYWQVIGDDISRDCLKCLNEGADMTVSDHTLLALIPKVDVPQTLTDFRPISLCNVIYKLMSKAIVNRMKSTLPEVISPFQSAFVPGRCIHDNIIAAFETVHSIRAKLVEGGSKCVLKLDINNAYDRVEWMSLRQIMLQLGFMEGGLSSLCIVLLRFPSVCYGMAKLQAGLNQLGG</sequence>
<dbReference type="EMBL" id="PDCK01000039">
    <property type="protein sequence ID" value="PRQ55385.1"/>
    <property type="molecule type" value="Genomic_DNA"/>
</dbReference>
<keyword evidence="2" id="KW-0808">Transferase</keyword>
<dbReference type="Pfam" id="PF00078">
    <property type="entry name" value="RVT_1"/>
    <property type="match status" value="1"/>
</dbReference>
<keyword evidence="3" id="KW-1185">Reference proteome</keyword>
<keyword evidence="2" id="KW-0548">Nucleotidyltransferase</keyword>
<dbReference type="GO" id="GO:0003964">
    <property type="term" value="F:RNA-directed DNA polymerase activity"/>
    <property type="evidence" value="ECO:0007669"/>
    <property type="project" value="UniProtKB-KW"/>
</dbReference>
<dbReference type="CDD" id="cd01650">
    <property type="entry name" value="RT_nLTR_like"/>
    <property type="match status" value="1"/>
</dbReference>
<dbReference type="STRING" id="74649.A0A2P6S9N7"/>
<dbReference type="OMA" id="WRSEENT"/>
<name>A0A2P6S9N7_ROSCH</name>
<comment type="caution">
    <text evidence="2">The sequence shown here is derived from an EMBL/GenBank/DDBJ whole genome shotgun (WGS) entry which is preliminary data.</text>
</comment>
<dbReference type="PANTHER" id="PTHR46890:SF48">
    <property type="entry name" value="RNA-DIRECTED DNA POLYMERASE"/>
    <property type="match status" value="1"/>
</dbReference>
<feature type="domain" description="Reverse transcriptase" evidence="1">
    <location>
        <begin position="351"/>
        <end position="458"/>
    </location>
</feature>
<dbReference type="Gene3D" id="3.60.10.10">
    <property type="entry name" value="Endonuclease/exonuclease/phosphatase"/>
    <property type="match status" value="1"/>
</dbReference>
<dbReference type="InterPro" id="IPR052343">
    <property type="entry name" value="Retrotransposon-Effector_Assoc"/>
</dbReference>
<dbReference type="InterPro" id="IPR043502">
    <property type="entry name" value="DNA/RNA_pol_sf"/>
</dbReference>
<protein>
    <submittedName>
        <fullName evidence="2">Putative RNA-directed DNA polymerase</fullName>
        <ecNumber evidence="2">2.7.7.49</ecNumber>
    </submittedName>
</protein>
<reference evidence="2 3" key="1">
    <citation type="journal article" date="2018" name="Nat. Genet.">
        <title>The Rosa genome provides new insights in the design of modern roses.</title>
        <authorList>
            <person name="Bendahmane M."/>
        </authorList>
    </citation>
    <scope>NUCLEOTIDE SEQUENCE [LARGE SCALE GENOMIC DNA]</scope>
    <source>
        <strain evidence="3">cv. Old Blush</strain>
    </source>
</reference>
<organism evidence="2 3">
    <name type="scientific">Rosa chinensis</name>
    <name type="common">China rose</name>
    <dbReference type="NCBI Taxonomy" id="74649"/>
    <lineage>
        <taxon>Eukaryota</taxon>
        <taxon>Viridiplantae</taxon>
        <taxon>Streptophyta</taxon>
        <taxon>Embryophyta</taxon>
        <taxon>Tracheophyta</taxon>
        <taxon>Spermatophyta</taxon>
        <taxon>Magnoliopsida</taxon>
        <taxon>eudicotyledons</taxon>
        <taxon>Gunneridae</taxon>
        <taxon>Pentapetalae</taxon>
        <taxon>rosids</taxon>
        <taxon>fabids</taxon>
        <taxon>Rosales</taxon>
        <taxon>Rosaceae</taxon>
        <taxon>Rosoideae</taxon>
        <taxon>Rosoideae incertae sedis</taxon>
        <taxon>Rosa</taxon>
    </lineage>
</organism>
<dbReference type="Proteomes" id="UP000238479">
    <property type="component" value="Chromosome 1"/>
</dbReference>
<gene>
    <name evidence="2" type="ORF">RchiOBHm_Chr1g0324001</name>
</gene>
<dbReference type="Gramene" id="PRQ55385">
    <property type="protein sequence ID" value="PRQ55385"/>
    <property type="gene ID" value="RchiOBHm_Chr1g0324001"/>
</dbReference>
<dbReference type="EC" id="2.7.7.49" evidence="2"/>
<dbReference type="InterPro" id="IPR036691">
    <property type="entry name" value="Endo/exonu/phosph_ase_sf"/>
</dbReference>
<proteinExistence type="predicted"/>
<accession>A0A2P6S9N7</accession>
<dbReference type="InterPro" id="IPR000477">
    <property type="entry name" value="RT_dom"/>
</dbReference>
<dbReference type="AlphaFoldDB" id="A0A2P6S9N7"/>
<dbReference type="PANTHER" id="PTHR46890">
    <property type="entry name" value="NON-LTR RETROLELEMENT REVERSE TRANSCRIPTASE-LIKE PROTEIN-RELATED"/>
    <property type="match status" value="1"/>
</dbReference>
<evidence type="ECO:0000313" key="3">
    <source>
        <dbReference type="Proteomes" id="UP000238479"/>
    </source>
</evidence>
<evidence type="ECO:0000313" key="2">
    <source>
        <dbReference type="EMBL" id="PRQ55385.1"/>
    </source>
</evidence>
<keyword evidence="2" id="KW-0695">RNA-directed DNA polymerase</keyword>
<dbReference type="SUPFAM" id="SSF56672">
    <property type="entry name" value="DNA/RNA polymerases"/>
    <property type="match status" value="1"/>
</dbReference>